<evidence type="ECO:0000256" key="1">
    <source>
        <dbReference type="ARBA" id="ARBA00010652"/>
    </source>
</evidence>
<proteinExistence type="inferred from homology"/>
<dbReference type="Pfam" id="PF18878">
    <property type="entry name" value="PPE-PPW"/>
    <property type="match status" value="1"/>
</dbReference>
<feature type="region of interest" description="Disordered" evidence="2">
    <location>
        <begin position="431"/>
        <end position="553"/>
    </location>
</feature>
<sequence length="553" mass="56832">MTAPIYMAAPPEVHSTLLSSGPGPSSLLEAAGAWNALSAEYASVAEELSSVLLEVQAGAWEGPSAESFESAYVPYLAWLNKAVADSAAAASQHETAAAAYTAALAAMPTVPELATNHVVHGVLQATNFFGINTIPIAVNEADYVRMWVQAATTMSAYEAVADSAVAATPTTDAAPPILKSDTTAQPADDGDGDDGGDNPLGIPQWLEQWLEQYGIGNSQLAHDPTVDSPFDEAIAQWLQQFGYNWQPAQGTLNGLDYDAYADPGQASFWVARALELTEDFQYFGQLLQTNPLEAVQWFISWQLFDFPTHILEVTSYLTSNPALFVAFAPALAPLAAGGAGLAGLAGLVPPVVPVLPVDSVLAPPLFPVTAPAPAVLASSVAPSAPAPSPAPASAAGAPAAPAAPSAPPPPGAGPGFTPPYIVGGPTIGGWMSSGAKAQEPTSRGSSKAPEMAASAAAAAAKKPTRRRRRAVRRDQADEFADMNIELDPDWAAPPEASDRGAGPLGFSGTVSKSGEQATGLATLDDDGYGTGPTMPMLPNTWLSGGPAENGEKN</sequence>
<dbReference type="InterPro" id="IPR038332">
    <property type="entry name" value="PPE_sf"/>
</dbReference>
<evidence type="ECO:0000313" key="5">
    <source>
        <dbReference type="EMBL" id="WIM88661.1"/>
    </source>
</evidence>
<evidence type="ECO:0000313" key="6">
    <source>
        <dbReference type="Proteomes" id="UP001236585"/>
    </source>
</evidence>
<feature type="domain" description="PPE" evidence="3">
    <location>
        <begin position="6"/>
        <end position="168"/>
    </location>
</feature>
<evidence type="ECO:0000259" key="4">
    <source>
        <dbReference type="Pfam" id="PF18878"/>
    </source>
</evidence>
<organism evidence="5 6">
    <name type="scientific">Candidatus Mycobacterium wuenschmannii</name>
    <dbReference type="NCBI Taxonomy" id="3027808"/>
    <lineage>
        <taxon>Bacteria</taxon>
        <taxon>Bacillati</taxon>
        <taxon>Actinomycetota</taxon>
        <taxon>Actinomycetes</taxon>
        <taxon>Mycobacteriales</taxon>
        <taxon>Mycobacteriaceae</taxon>
        <taxon>Mycobacterium</taxon>
    </lineage>
</organism>
<evidence type="ECO:0000256" key="2">
    <source>
        <dbReference type="SAM" id="MobiDB-lite"/>
    </source>
</evidence>
<feature type="domain" description="PPE-PPW subfamily C-terminal" evidence="4">
    <location>
        <begin position="495"/>
        <end position="541"/>
    </location>
</feature>
<dbReference type="EMBL" id="CP126981">
    <property type="protein sequence ID" value="WIM88661.1"/>
    <property type="molecule type" value="Genomic_DNA"/>
</dbReference>
<feature type="region of interest" description="Disordered" evidence="2">
    <location>
        <begin position="379"/>
        <end position="419"/>
    </location>
</feature>
<dbReference type="RefSeq" id="WP_285188956.1">
    <property type="nucleotide sequence ID" value="NZ_CP126981.1"/>
</dbReference>
<dbReference type="InterPro" id="IPR043641">
    <property type="entry name" value="PPE-PPW_C"/>
</dbReference>
<dbReference type="Proteomes" id="UP001236585">
    <property type="component" value="Chromosome"/>
</dbReference>
<feature type="compositionally biased region" description="Acidic residues" evidence="2">
    <location>
        <begin position="477"/>
        <end position="488"/>
    </location>
</feature>
<keyword evidence="6" id="KW-1185">Reference proteome</keyword>
<dbReference type="PANTHER" id="PTHR46766">
    <property type="entry name" value="GLUTAMINE-RICH PROTEIN 2"/>
    <property type="match status" value="1"/>
</dbReference>
<reference evidence="5 6" key="1">
    <citation type="journal article" date="2023" name="Microbiol. Resour. Announc.">
        <title>Complete Genome Sequence of Mycobacterium wuenschmanii, a novel Nontuberculous Mycobacterium Isolated from a captive population of Amazon Milk Frogs.</title>
        <authorList>
            <person name="Hicks J."/>
            <person name="Zeineldin M."/>
            <person name="Ward H."/>
            <person name="Wuenschmann A."/>
            <person name="Camp P."/>
            <person name="Farrell D."/>
            <person name="Lehman K."/>
            <person name="Thacker T."/>
            <person name="Cuthbert E."/>
        </authorList>
    </citation>
    <scope>NUCLEOTIDE SEQUENCE [LARGE SCALE GENOMIC DNA]</scope>
    <source>
        <strain evidence="5 6">Wuenschmanii</strain>
    </source>
</reference>
<gene>
    <name evidence="5" type="ORF">PT015_03965</name>
</gene>
<dbReference type="InterPro" id="IPR000030">
    <property type="entry name" value="PPE_dom"/>
</dbReference>
<protein>
    <submittedName>
        <fullName evidence="5">PPE family protein</fullName>
    </submittedName>
</protein>
<evidence type="ECO:0000259" key="3">
    <source>
        <dbReference type="Pfam" id="PF00823"/>
    </source>
</evidence>
<dbReference type="Gene3D" id="1.20.1260.20">
    <property type="entry name" value="PPE superfamily"/>
    <property type="match status" value="1"/>
</dbReference>
<dbReference type="Pfam" id="PF00823">
    <property type="entry name" value="PPE"/>
    <property type="match status" value="1"/>
</dbReference>
<comment type="similarity">
    <text evidence="1">Belongs to the mycobacterial PPE family.</text>
</comment>
<feature type="region of interest" description="Disordered" evidence="2">
    <location>
        <begin position="171"/>
        <end position="201"/>
    </location>
</feature>
<feature type="compositionally biased region" description="Low complexity" evidence="2">
    <location>
        <begin position="391"/>
        <end position="403"/>
    </location>
</feature>
<feature type="compositionally biased region" description="Basic residues" evidence="2">
    <location>
        <begin position="462"/>
        <end position="471"/>
    </location>
</feature>
<feature type="compositionally biased region" description="Low complexity" evidence="2">
    <location>
        <begin position="452"/>
        <end position="461"/>
    </location>
</feature>
<dbReference type="SUPFAM" id="SSF140459">
    <property type="entry name" value="PE/PPE dimer-like"/>
    <property type="match status" value="1"/>
</dbReference>
<name>A0ABY8VZY5_9MYCO</name>
<accession>A0ABY8VZY5</accession>
<dbReference type="PANTHER" id="PTHR46766:SF1">
    <property type="entry name" value="GLUTAMINE-RICH PROTEIN 2"/>
    <property type="match status" value="1"/>
</dbReference>